<reference evidence="3" key="1">
    <citation type="submission" date="2019-12" db="UniProtKB">
        <authorList>
            <consortium name="WormBaseParasite"/>
        </authorList>
    </citation>
    <scope>IDENTIFICATION</scope>
</reference>
<organism evidence="2 3">
    <name type="scientific">Trichuris muris</name>
    <name type="common">Mouse whipworm</name>
    <dbReference type="NCBI Taxonomy" id="70415"/>
    <lineage>
        <taxon>Eukaryota</taxon>
        <taxon>Metazoa</taxon>
        <taxon>Ecdysozoa</taxon>
        <taxon>Nematoda</taxon>
        <taxon>Enoplea</taxon>
        <taxon>Dorylaimia</taxon>
        <taxon>Trichinellida</taxon>
        <taxon>Trichuridae</taxon>
        <taxon>Trichuris</taxon>
    </lineage>
</organism>
<sequence>MCPATQQLTEQRPQLRVELPSSVCAYARRNSKRRNPLLDEVPALVSAETSANVQASGHLEKRLTAVPSAMLGECLAPCKSMNDSGTAAKGEETLGFSGSSGKEDPETNKDFIGHNTER</sequence>
<feature type="compositionally biased region" description="Basic and acidic residues" evidence="1">
    <location>
        <begin position="101"/>
        <end position="118"/>
    </location>
</feature>
<evidence type="ECO:0000313" key="3">
    <source>
        <dbReference type="WBParaSite" id="TMUE_0000000613.1"/>
    </source>
</evidence>
<accession>A0A5S6Q066</accession>
<dbReference type="Proteomes" id="UP000046395">
    <property type="component" value="Unassembled WGS sequence"/>
</dbReference>
<protein>
    <submittedName>
        <fullName evidence="3">Uncharacterized protein</fullName>
    </submittedName>
</protein>
<feature type="region of interest" description="Disordered" evidence="1">
    <location>
        <begin position="80"/>
        <end position="118"/>
    </location>
</feature>
<proteinExistence type="predicted"/>
<evidence type="ECO:0000256" key="1">
    <source>
        <dbReference type="SAM" id="MobiDB-lite"/>
    </source>
</evidence>
<dbReference type="AlphaFoldDB" id="A0A5S6Q066"/>
<dbReference type="WBParaSite" id="TMUE_0000000613.1">
    <property type="protein sequence ID" value="TMUE_0000000613.1"/>
    <property type="gene ID" value="WBGene00296553"/>
</dbReference>
<keyword evidence="2" id="KW-1185">Reference proteome</keyword>
<name>A0A5S6Q066_TRIMR</name>
<evidence type="ECO:0000313" key="2">
    <source>
        <dbReference type="Proteomes" id="UP000046395"/>
    </source>
</evidence>